<feature type="region of interest" description="Disordered" evidence="6">
    <location>
        <begin position="233"/>
        <end position="256"/>
    </location>
</feature>
<keyword evidence="4" id="KW-0131">Cell cycle</keyword>
<evidence type="ECO:0000259" key="7">
    <source>
        <dbReference type="Pfam" id="PF25220"/>
    </source>
</evidence>
<protein>
    <submittedName>
        <fullName evidence="9">Uncharacterized protein LOC105167000</fullName>
    </submittedName>
</protein>
<evidence type="ECO:0000256" key="6">
    <source>
        <dbReference type="SAM" id="MobiDB-lite"/>
    </source>
</evidence>
<evidence type="ECO:0000313" key="8">
    <source>
        <dbReference type="Proteomes" id="UP000504604"/>
    </source>
</evidence>
<evidence type="ECO:0000313" key="9">
    <source>
        <dbReference type="RefSeq" id="XP_011084851.1"/>
    </source>
</evidence>
<dbReference type="PANTHER" id="PTHR35740">
    <property type="entry name" value="OS12G0111700 PROTEIN"/>
    <property type="match status" value="1"/>
</dbReference>
<organism evidence="8 9">
    <name type="scientific">Sesamum indicum</name>
    <name type="common">Oriental sesame</name>
    <name type="synonym">Sesamum orientale</name>
    <dbReference type="NCBI Taxonomy" id="4182"/>
    <lineage>
        <taxon>Eukaryota</taxon>
        <taxon>Viridiplantae</taxon>
        <taxon>Streptophyta</taxon>
        <taxon>Embryophyta</taxon>
        <taxon>Tracheophyta</taxon>
        <taxon>Spermatophyta</taxon>
        <taxon>Magnoliopsida</taxon>
        <taxon>eudicotyledons</taxon>
        <taxon>Gunneridae</taxon>
        <taxon>Pentapetalae</taxon>
        <taxon>asterids</taxon>
        <taxon>lamiids</taxon>
        <taxon>Lamiales</taxon>
        <taxon>Pedaliaceae</taxon>
        <taxon>Sesamum</taxon>
    </lineage>
</organism>
<sequence length="420" mass="46632">METRKRKPLSDISNTYNLIPTSALRELVASTSNSTSFSKPPILILKSNGSSTNQKLCSDSSNRSETSIGSSNVSAVRSSRTVQFRTPPRVTSSIPPPGGVGSKHEADNQRQTIQKSKKDREAEVVIVSPIPVEKRKDKGKAIALPFNSSPPDRMKENQNKICNPCNPCERKKQYDKANSSLFSSPLEVVKESGKGILNSYTRLYDKTEKGKTILVSSDYSRRKQDNIEKGIVDHSSCSGEKTNDAKKGILKPSGSSIVKTKEMGKEFVTPSSFLVERRKEKGNPFNSSSSSEKTGEKRKAYLQPSKIVEITRHKGSSVAVAVNCRPPRRKTEKGKNDDGASSCPVVIRTKRIQNNLDEAGDSKSSKTWTDPHAKCRKKKCSRNEISTELPPDFIEQQRAYFKEVDEFELPEEEVSQDELD</sequence>
<dbReference type="OrthoDB" id="1903589at2759"/>
<dbReference type="PANTHER" id="PTHR35740:SF1">
    <property type="entry name" value="OS12G0111700 PROTEIN"/>
    <property type="match status" value="1"/>
</dbReference>
<evidence type="ECO:0000256" key="1">
    <source>
        <dbReference type="ARBA" id="ARBA00022618"/>
    </source>
</evidence>
<dbReference type="GO" id="GO:0051301">
    <property type="term" value="P:cell division"/>
    <property type="evidence" value="ECO:0007669"/>
    <property type="project" value="UniProtKB-KW"/>
</dbReference>
<evidence type="ECO:0000256" key="4">
    <source>
        <dbReference type="ARBA" id="ARBA00023306"/>
    </source>
</evidence>
<name>A0A6I9TH83_SESIN</name>
<comment type="similarity">
    <text evidence="5">Belongs to the sororin family.</text>
</comment>
<gene>
    <name evidence="9" type="primary">LOC105167000</name>
</gene>
<dbReference type="InterPro" id="IPR057337">
    <property type="entry name" value="Sororin_C"/>
</dbReference>
<evidence type="ECO:0000256" key="5">
    <source>
        <dbReference type="ARBA" id="ARBA00093465"/>
    </source>
</evidence>
<keyword evidence="3" id="KW-0539">Nucleus</keyword>
<feature type="compositionally biased region" description="Basic and acidic residues" evidence="6">
    <location>
        <begin position="360"/>
        <end position="373"/>
    </location>
</feature>
<evidence type="ECO:0000256" key="3">
    <source>
        <dbReference type="ARBA" id="ARBA00023242"/>
    </source>
</evidence>
<feature type="domain" description="Sororin C-terminal region" evidence="7">
    <location>
        <begin position="392"/>
        <end position="412"/>
    </location>
</feature>
<dbReference type="Proteomes" id="UP000504604">
    <property type="component" value="Linkage group LG7"/>
</dbReference>
<dbReference type="KEGG" id="sind:105167000"/>
<dbReference type="AlphaFoldDB" id="A0A6I9TH83"/>
<dbReference type="GO" id="GO:0005634">
    <property type="term" value="C:nucleus"/>
    <property type="evidence" value="ECO:0007669"/>
    <property type="project" value="UniProtKB-SubCell"/>
</dbReference>
<dbReference type="InParanoid" id="A0A6I9TH83"/>
<dbReference type="RefSeq" id="XP_011084851.1">
    <property type="nucleotide sequence ID" value="XM_011086549.2"/>
</dbReference>
<keyword evidence="2" id="KW-0498">Mitosis</keyword>
<feature type="compositionally biased region" description="Polar residues" evidence="6">
    <location>
        <begin position="47"/>
        <end position="93"/>
    </location>
</feature>
<feature type="region of interest" description="Disordered" evidence="6">
    <location>
        <begin position="29"/>
        <end position="120"/>
    </location>
</feature>
<keyword evidence="1" id="KW-0132">Cell division</keyword>
<keyword evidence="8" id="KW-1185">Reference proteome</keyword>
<feature type="region of interest" description="Disordered" evidence="6">
    <location>
        <begin position="354"/>
        <end position="382"/>
    </location>
</feature>
<dbReference type="Pfam" id="PF25220">
    <property type="entry name" value="Sororin_C"/>
    <property type="match status" value="1"/>
</dbReference>
<accession>A0A6I9TH83</accession>
<evidence type="ECO:0000256" key="2">
    <source>
        <dbReference type="ARBA" id="ARBA00022776"/>
    </source>
</evidence>
<proteinExistence type="inferred from homology"/>
<reference evidence="9" key="1">
    <citation type="submission" date="2025-08" db="UniProtKB">
        <authorList>
            <consortium name="RefSeq"/>
        </authorList>
    </citation>
    <scope>IDENTIFICATION</scope>
</reference>
<dbReference type="GeneID" id="105167000"/>
<feature type="region of interest" description="Disordered" evidence="6">
    <location>
        <begin position="271"/>
        <end position="302"/>
    </location>
</feature>
<feature type="compositionally biased region" description="Polar residues" evidence="6">
    <location>
        <begin position="29"/>
        <end position="38"/>
    </location>
</feature>